<dbReference type="HAMAP" id="MF_00131">
    <property type="entry name" value="Trp_synth_alpha"/>
    <property type="match status" value="1"/>
</dbReference>
<evidence type="ECO:0000256" key="6">
    <source>
        <dbReference type="ARBA" id="ARBA00023141"/>
    </source>
</evidence>
<comment type="pathway">
    <text evidence="2 9">Amino-acid biosynthesis; L-tryptophan biosynthesis; L-tryptophan from chorismate: step 5/5.</text>
</comment>
<dbReference type="PANTHER" id="PTHR43406:SF1">
    <property type="entry name" value="TRYPTOPHAN SYNTHASE ALPHA CHAIN, CHLOROPLASTIC"/>
    <property type="match status" value="1"/>
</dbReference>
<sequence>MTRGAQAVEKAIREANKRGEAALIPFIEGGDPDFAATEDLLWALAEAGADVIELGFPFSDPLADGPIIQEAAQRALRHQPTIDQFLDLIARLRQEGFKVPVVIMGYLNPFFRYGLEAFAQNSHQSGLDGAIIPDLPLEEAKPWLKIARKHRLASILLAAPTTPSERLERIARSSTGFLYYVSITGITGTKEALPEELALKLDLAREVSPVPVAVGFGISKPEQVKALSPHADAIVVGSAIVKLIAEHEGEKSKLPEIVGRFVKELKEATRR</sequence>
<dbReference type="InterPro" id="IPR018204">
    <property type="entry name" value="Trp_synthase_alpha_AS"/>
</dbReference>
<name>A0A177E8R5_9BACT</name>
<dbReference type="SUPFAM" id="SSF51366">
    <property type="entry name" value="Ribulose-phoshate binding barrel"/>
    <property type="match status" value="1"/>
</dbReference>
<dbReference type="FunFam" id="3.20.20.70:FF:000037">
    <property type="entry name" value="Tryptophan synthase alpha chain"/>
    <property type="match status" value="1"/>
</dbReference>
<dbReference type="STRING" id="1795632.TH606_03420"/>
<evidence type="ECO:0000256" key="4">
    <source>
        <dbReference type="ARBA" id="ARBA00022605"/>
    </source>
</evidence>
<protein>
    <recommendedName>
        <fullName evidence="9">Tryptophan synthase alpha chain</fullName>
        <ecNumber evidence="9">4.2.1.20</ecNumber>
    </recommendedName>
</protein>
<evidence type="ECO:0000256" key="8">
    <source>
        <dbReference type="ARBA" id="ARBA00049047"/>
    </source>
</evidence>
<dbReference type="UniPathway" id="UPA00035">
    <property type="reaction ID" value="UER00044"/>
</dbReference>
<evidence type="ECO:0000313" key="12">
    <source>
        <dbReference type="Proteomes" id="UP000076964"/>
    </source>
</evidence>
<reference evidence="11 12" key="1">
    <citation type="submission" date="2016-02" db="EMBL/GenBank/DDBJ databases">
        <title>Draft genome sequence of Thermodesulfatator sp. S606.</title>
        <authorList>
            <person name="Lai Q."/>
            <person name="Cao J."/>
            <person name="Dupont S."/>
            <person name="Shao Z."/>
            <person name="Jebbar M."/>
            <person name="Alain K."/>
        </authorList>
    </citation>
    <scope>NUCLEOTIDE SEQUENCE [LARGE SCALE GENOMIC DNA]</scope>
    <source>
        <strain evidence="11 12">S606</strain>
    </source>
</reference>
<organism evidence="11 12">
    <name type="scientific">Thermodesulfatator autotrophicus</name>
    <dbReference type="NCBI Taxonomy" id="1795632"/>
    <lineage>
        <taxon>Bacteria</taxon>
        <taxon>Pseudomonadati</taxon>
        <taxon>Thermodesulfobacteriota</taxon>
        <taxon>Thermodesulfobacteria</taxon>
        <taxon>Thermodesulfobacteriales</taxon>
        <taxon>Thermodesulfatatoraceae</taxon>
        <taxon>Thermodesulfatator</taxon>
    </lineage>
</organism>
<dbReference type="NCBIfam" id="TIGR00262">
    <property type="entry name" value="trpA"/>
    <property type="match status" value="1"/>
</dbReference>
<accession>A0A177E8R5</accession>
<dbReference type="GO" id="GO:0004834">
    <property type="term" value="F:tryptophan synthase activity"/>
    <property type="evidence" value="ECO:0007669"/>
    <property type="project" value="UniProtKB-UniRule"/>
</dbReference>
<gene>
    <name evidence="9" type="primary">trpA</name>
    <name evidence="11" type="ORF">TH606_03420</name>
</gene>
<dbReference type="Proteomes" id="UP000076964">
    <property type="component" value="Unassembled WGS sequence"/>
</dbReference>
<dbReference type="Pfam" id="PF00290">
    <property type="entry name" value="Trp_syntA"/>
    <property type="match status" value="1"/>
</dbReference>
<keyword evidence="12" id="KW-1185">Reference proteome</keyword>
<keyword evidence="4 9" id="KW-0028">Amino-acid biosynthesis</keyword>
<evidence type="ECO:0000256" key="10">
    <source>
        <dbReference type="RuleBase" id="RU003662"/>
    </source>
</evidence>
<dbReference type="CDD" id="cd04724">
    <property type="entry name" value="Tryptophan_synthase_alpha"/>
    <property type="match status" value="1"/>
</dbReference>
<dbReference type="EC" id="4.2.1.20" evidence="9"/>
<keyword evidence="6 9" id="KW-0057">Aromatic amino acid biosynthesis</keyword>
<evidence type="ECO:0000313" key="11">
    <source>
        <dbReference type="EMBL" id="OAG28096.1"/>
    </source>
</evidence>
<evidence type="ECO:0000256" key="7">
    <source>
        <dbReference type="ARBA" id="ARBA00023239"/>
    </source>
</evidence>
<dbReference type="PROSITE" id="PS00167">
    <property type="entry name" value="TRP_SYNTHASE_ALPHA"/>
    <property type="match status" value="1"/>
</dbReference>
<evidence type="ECO:0000256" key="3">
    <source>
        <dbReference type="ARBA" id="ARBA00011270"/>
    </source>
</evidence>
<dbReference type="PANTHER" id="PTHR43406">
    <property type="entry name" value="TRYPTOPHAN SYNTHASE, ALPHA CHAIN"/>
    <property type="match status" value="1"/>
</dbReference>
<comment type="similarity">
    <text evidence="9 10">Belongs to the TrpA family.</text>
</comment>
<feature type="active site" description="Proton acceptor" evidence="9">
    <location>
        <position position="64"/>
    </location>
</feature>
<dbReference type="Gene3D" id="3.20.20.70">
    <property type="entry name" value="Aldolase class I"/>
    <property type="match status" value="1"/>
</dbReference>
<comment type="catalytic activity">
    <reaction evidence="8 9">
        <text>(1S,2R)-1-C-(indol-3-yl)glycerol 3-phosphate + L-serine = D-glyceraldehyde 3-phosphate + L-tryptophan + H2O</text>
        <dbReference type="Rhea" id="RHEA:10532"/>
        <dbReference type="ChEBI" id="CHEBI:15377"/>
        <dbReference type="ChEBI" id="CHEBI:33384"/>
        <dbReference type="ChEBI" id="CHEBI:57912"/>
        <dbReference type="ChEBI" id="CHEBI:58866"/>
        <dbReference type="ChEBI" id="CHEBI:59776"/>
        <dbReference type="EC" id="4.2.1.20"/>
    </reaction>
</comment>
<proteinExistence type="inferred from homology"/>
<keyword evidence="7 9" id="KW-0456">Lyase</keyword>
<comment type="caution">
    <text evidence="11">The sequence shown here is derived from an EMBL/GenBank/DDBJ whole genome shotgun (WGS) entry which is preliminary data.</text>
</comment>
<comment type="subunit">
    <text evidence="3 9">Tetramer of two alpha and two beta chains.</text>
</comment>
<evidence type="ECO:0000256" key="2">
    <source>
        <dbReference type="ARBA" id="ARBA00004733"/>
    </source>
</evidence>
<comment type="function">
    <text evidence="1 9">The alpha subunit is responsible for the aldol cleavage of indoleglycerol phosphate to indole and glyceraldehyde 3-phosphate.</text>
</comment>
<dbReference type="AlphaFoldDB" id="A0A177E8R5"/>
<dbReference type="EMBL" id="LSFI01000012">
    <property type="protein sequence ID" value="OAG28096.1"/>
    <property type="molecule type" value="Genomic_DNA"/>
</dbReference>
<feature type="active site" description="Proton acceptor" evidence="9">
    <location>
        <position position="53"/>
    </location>
</feature>
<dbReference type="InterPro" id="IPR011060">
    <property type="entry name" value="RibuloseP-bd_barrel"/>
</dbReference>
<evidence type="ECO:0000256" key="9">
    <source>
        <dbReference type="HAMAP-Rule" id="MF_00131"/>
    </source>
</evidence>
<keyword evidence="5 9" id="KW-0822">Tryptophan biosynthesis</keyword>
<dbReference type="InterPro" id="IPR002028">
    <property type="entry name" value="Trp_synthase_suA"/>
</dbReference>
<dbReference type="RefSeq" id="WP_068541299.1">
    <property type="nucleotide sequence ID" value="NZ_LSFI01000012.1"/>
</dbReference>
<evidence type="ECO:0000256" key="1">
    <source>
        <dbReference type="ARBA" id="ARBA00003365"/>
    </source>
</evidence>
<dbReference type="OrthoDB" id="9804578at2"/>
<dbReference type="GO" id="GO:0005829">
    <property type="term" value="C:cytosol"/>
    <property type="evidence" value="ECO:0007669"/>
    <property type="project" value="TreeGrafter"/>
</dbReference>
<dbReference type="InterPro" id="IPR013785">
    <property type="entry name" value="Aldolase_TIM"/>
</dbReference>
<evidence type="ECO:0000256" key="5">
    <source>
        <dbReference type="ARBA" id="ARBA00022822"/>
    </source>
</evidence>